<evidence type="ECO:0000256" key="3">
    <source>
        <dbReference type="ARBA" id="ARBA00022840"/>
    </source>
</evidence>
<evidence type="ECO:0000256" key="1">
    <source>
        <dbReference type="ARBA" id="ARBA00022448"/>
    </source>
</evidence>
<dbReference type="SUPFAM" id="SSF52540">
    <property type="entry name" value="P-loop containing nucleoside triphosphate hydrolases"/>
    <property type="match status" value="1"/>
</dbReference>
<dbReference type="InterPro" id="IPR003439">
    <property type="entry name" value="ABC_transporter-like_ATP-bd"/>
</dbReference>
<reference evidence="6 7" key="1">
    <citation type="submission" date="2018-05" db="EMBL/GenBank/DDBJ databases">
        <title>Genomic Encyclopedia of Archaeal and Bacterial Type Strains, Phase II (KMG-II): from individual species to whole genera.</title>
        <authorList>
            <person name="Goeker M."/>
        </authorList>
    </citation>
    <scope>NUCLEOTIDE SEQUENCE [LARGE SCALE GENOMIC DNA]</scope>
    <source>
        <strain evidence="6 7">DSM 22214</strain>
    </source>
</reference>
<dbReference type="RefSeq" id="WP_109743788.1">
    <property type="nucleotide sequence ID" value="NZ_QGGO01000016.1"/>
</dbReference>
<dbReference type="InterPro" id="IPR017911">
    <property type="entry name" value="MacB-like_ATP-bd"/>
</dbReference>
<dbReference type="AlphaFoldDB" id="A0A316E0I5"/>
<keyword evidence="7" id="KW-1185">Reference proteome</keyword>
<dbReference type="EMBL" id="QGGO01000016">
    <property type="protein sequence ID" value="PWK23871.1"/>
    <property type="molecule type" value="Genomic_DNA"/>
</dbReference>
<dbReference type="InterPro" id="IPR003593">
    <property type="entry name" value="AAA+_ATPase"/>
</dbReference>
<dbReference type="GO" id="GO:0005524">
    <property type="term" value="F:ATP binding"/>
    <property type="evidence" value="ECO:0007669"/>
    <property type="project" value="UniProtKB-KW"/>
</dbReference>
<keyword evidence="3 6" id="KW-0067">ATP-binding</keyword>
<dbReference type="GO" id="GO:0098796">
    <property type="term" value="C:membrane protein complex"/>
    <property type="evidence" value="ECO:0007669"/>
    <property type="project" value="UniProtKB-ARBA"/>
</dbReference>
<dbReference type="Gene3D" id="3.40.50.300">
    <property type="entry name" value="P-loop containing nucleotide triphosphate hydrolases"/>
    <property type="match status" value="1"/>
</dbReference>
<dbReference type="PANTHER" id="PTHR24220:SF86">
    <property type="entry name" value="ABC TRANSPORTER ABCH.1"/>
    <property type="match status" value="1"/>
</dbReference>
<evidence type="ECO:0000313" key="6">
    <source>
        <dbReference type="EMBL" id="PWK23871.1"/>
    </source>
</evidence>
<gene>
    <name evidence="6" type="ORF">LV89_03078</name>
</gene>
<dbReference type="PANTHER" id="PTHR24220">
    <property type="entry name" value="IMPORT ATP-BINDING PROTEIN"/>
    <property type="match status" value="1"/>
</dbReference>
<dbReference type="OrthoDB" id="9802264at2"/>
<evidence type="ECO:0000256" key="2">
    <source>
        <dbReference type="ARBA" id="ARBA00022741"/>
    </source>
</evidence>
<dbReference type="GO" id="GO:0022857">
    <property type="term" value="F:transmembrane transporter activity"/>
    <property type="evidence" value="ECO:0007669"/>
    <property type="project" value="UniProtKB-ARBA"/>
</dbReference>
<dbReference type="CDD" id="cd03255">
    <property type="entry name" value="ABC_MJ0796_LolCDE_FtsE"/>
    <property type="match status" value="1"/>
</dbReference>
<feature type="domain" description="ABC transporter" evidence="5">
    <location>
        <begin position="12"/>
        <end position="233"/>
    </location>
</feature>
<dbReference type="PROSITE" id="PS50893">
    <property type="entry name" value="ABC_TRANSPORTER_2"/>
    <property type="match status" value="1"/>
</dbReference>
<evidence type="ECO:0000256" key="4">
    <source>
        <dbReference type="ARBA" id="ARBA00038388"/>
    </source>
</evidence>
<keyword evidence="1" id="KW-0813">Transport</keyword>
<dbReference type="Pfam" id="PF00005">
    <property type="entry name" value="ABC_tran"/>
    <property type="match status" value="1"/>
</dbReference>
<dbReference type="FunFam" id="3.40.50.300:FF:000032">
    <property type="entry name" value="Export ABC transporter ATP-binding protein"/>
    <property type="match status" value="1"/>
</dbReference>
<dbReference type="SMART" id="SM00382">
    <property type="entry name" value="AAA"/>
    <property type="match status" value="1"/>
</dbReference>
<accession>A0A316E0I5</accession>
<comment type="similarity">
    <text evidence="4">Belongs to the ABC transporter superfamily. Macrolide exporter (TC 3.A.1.122) family.</text>
</comment>
<evidence type="ECO:0000259" key="5">
    <source>
        <dbReference type="PROSITE" id="PS50893"/>
    </source>
</evidence>
<proteinExistence type="inferred from homology"/>
<name>A0A316E0I5_9BACT</name>
<dbReference type="GO" id="GO:0016887">
    <property type="term" value="F:ATP hydrolysis activity"/>
    <property type="evidence" value="ECO:0007669"/>
    <property type="project" value="InterPro"/>
</dbReference>
<keyword evidence="2" id="KW-0547">Nucleotide-binding</keyword>
<protein>
    <submittedName>
        <fullName evidence="6">Putative ABC transport system ATP-binding protein</fullName>
    </submittedName>
</protein>
<dbReference type="InterPro" id="IPR015854">
    <property type="entry name" value="ABC_transpr_LolD-like"/>
</dbReference>
<dbReference type="GO" id="GO:0005886">
    <property type="term" value="C:plasma membrane"/>
    <property type="evidence" value="ECO:0007669"/>
    <property type="project" value="TreeGrafter"/>
</dbReference>
<sequence>MTQEVISTTKLIDFEGVSKTYQLGNQKVQALKGIDLTINSGDFMAIAGPSGSGKSTLLNLLALIDTPTNGQITYNDIDISTLSDNQKTMYRNKEIGIVFQNYNLIPVLDALENVAFALQVQGIPNHVCLSRAEKILKEVGLGTHLHHRPANLSGGQKQRVAIARALVTNPSVVIADEPTAALDSKTGMEILDLMKELNYTKHTTFIFSTHDNRIINSVQHVVQIEDGLLINQY</sequence>
<dbReference type="PROSITE" id="PS00211">
    <property type="entry name" value="ABC_TRANSPORTER_1"/>
    <property type="match status" value="1"/>
</dbReference>
<dbReference type="InterPro" id="IPR017871">
    <property type="entry name" value="ABC_transporter-like_CS"/>
</dbReference>
<comment type="caution">
    <text evidence="6">The sequence shown here is derived from an EMBL/GenBank/DDBJ whole genome shotgun (WGS) entry which is preliminary data.</text>
</comment>
<evidence type="ECO:0000313" key="7">
    <source>
        <dbReference type="Proteomes" id="UP000245489"/>
    </source>
</evidence>
<organism evidence="6 7">
    <name type="scientific">Arcicella aurantiaca</name>
    <dbReference type="NCBI Taxonomy" id="591202"/>
    <lineage>
        <taxon>Bacteria</taxon>
        <taxon>Pseudomonadati</taxon>
        <taxon>Bacteroidota</taxon>
        <taxon>Cytophagia</taxon>
        <taxon>Cytophagales</taxon>
        <taxon>Flectobacillaceae</taxon>
        <taxon>Arcicella</taxon>
    </lineage>
</organism>
<dbReference type="InterPro" id="IPR027417">
    <property type="entry name" value="P-loop_NTPase"/>
</dbReference>
<dbReference type="Proteomes" id="UP000245489">
    <property type="component" value="Unassembled WGS sequence"/>
</dbReference>